<keyword evidence="4" id="KW-1133">Transmembrane helix</keyword>
<comment type="similarity">
    <text evidence="1">Belongs to the membrane fusion protein (MFP) (TC 8.A.1) family.</text>
</comment>
<evidence type="ECO:0000313" key="8">
    <source>
        <dbReference type="Proteomes" id="UP000027987"/>
    </source>
</evidence>
<dbReference type="Gene3D" id="1.10.287.470">
    <property type="entry name" value="Helix hairpin bin"/>
    <property type="match status" value="1"/>
</dbReference>
<dbReference type="InterPro" id="IPR058792">
    <property type="entry name" value="Beta-barrel_RND_2"/>
</dbReference>
<feature type="compositionally biased region" description="Basic and acidic residues" evidence="3">
    <location>
        <begin position="8"/>
        <end position="20"/>
    </location>
</feature>
<keyword evidence="8" id="KW-1185">Reference proteome</keyword>
<dbReference type="Gene3D" id="2.40.50.100">
    <property type="match status" value="1"/>
</dbReference>
<dbReference type="OrthoDB" id="9811754at2"/>
<accession>A0A075JVM1</accession>
<dbReference type="KEGG" id="dja:HY57_02175"/>
<dbReference type="Pfam" id="PF25917">
    <property type="entry name" value="BSH_RND"/>
    <property type="match status" value="1"/>
</dbReference>
<dbReference type="STRING" id="1217721.HY57_02175"/>
<dbReference type="SUPFAM" id="SSF111369">
    <property type="entry name" value="HlyD-like secretion proteins"/>
    <property type="match status" value="2"/>
</dbReference>
<feature type="domain" description="Multidrug resistance protein MdtA-like barrel-sandwich hybrid" evidence="5">
    <location>
        <begin position="68"/>
        <end position="261"/>
    </location>
</feature>
<dbReference type="InterPro" id="IPR050739">
    <property type="entry name" value="MFP"/>
</dbReference>
<evidence type="ECO:0000256" key="2">
    <source>
        <dbReference type="SAM" id="Coils"/>
    </source>
</evidence>
<evidence type="ECO:0000256" key="3">
    <source>
        <dbReference type="SAM" id="MobiDB-lite"/>
    </source>
</evidence>
<dbReference type="AlphaFoldDB" id="A0A075JVM1"/>
<feature type="domain" description="CusB-like beta-barrel" evidence="6">
    <location>
        <begin position="266"/>
        <end position="309"/>
    </location>
</feature>
<feature type="transmembrane region" description="Helical" evidence="4">
    <location>
        <begin position="27"/>
        <end position="47"/>
    </location>
</feature>
<protein>
    <submittedName>
        <fullName evidence="7">Hemolysin D</fullName>
    </submittedName>
</protein>
<name>A0A075JVM1_9GAMM</name>
<reference evidence="7 8" key="1">
    <citation type="submission" date="2014-07" db="EMBL/GenBank/DDBJ databases">
        <title>Complete Genome Sequence of Dyella japonica Strain A8 Isolated from Malaysian Tropical Soil.</title>
        <authorList>
            <person name="Hui R.K.H."/>
            <person name="Chen J.-W."/>
            <person name="Chan K.-G."/>
            <person name="Leung F.C.C."/>
        </authorList>
    </citation>
    <scope>NUCLEOTIDE SEQUENCE [LARGE SCALE GENOMIC DNA]</scope>
    <source>
        <strain evidence="7 8">A8</strain>
    </source>
</reference>
<evidence type="ECO:0000259" key="5">
    <source>
        <dbReference type="Pfam" id="PF25917"/>
    </source>
</evidence>
<dbReference type="InterPro" id="IPR058625">
    <property type="entry name" value="MdtA-like_BSH"/>
</dbReference>
<dbReference type="Pfam" id="PF25954">
    <property type="entry name" value="Beta-barrel_RND_2"/>
    <property type="match status" value="1"/>
</dbReference>
<dbReference type="Proteomes" id="UP000027987">
    <property type="component" value="Chromosome"/>
</dbReference>
<evidence type="ECO:0000259" key="6">
    <source>
        <dbReference type="Pfam" id="PF25954"/>
    </source>
</evidence>
<dbReference type="PANTHER" id="PTHR30386">
    <property type="entry name" value="MEMBRANE FUSION SUBUNIT OF EMRAB-TOLC MULTIDRUG EFFLUX PUMP"/>
    <property type="match status" value="1"/>
</dbReference>
<keyword evidence="4" id="KW-0472">Membrane</keyword>
<feature type="coiled-coil region" evidence="2">
    <location>
        <begin position="185"/>
        <end position="226"/>
    </location>
</feature>
<evidence type="ECO:0000256" key="4">
    <source>
        <dbReference type="SAM" id="Phobius"/>
    </source>
</evidence>
<dbReference type="EMBL" id="CP008884">
    <property type="protein sequence ID" value="AIF46141.1"/>
    <property type="molecule type" value="Genomic_DNA"/>
</dbReference>
<dbReference type="Gene3D" id="2.40.30.170">
    <property type="match status" value="1"/>
</dbReference>
<dbReference type="GO" id="GO:0055085">
    <property type="term" value="P:transmembrane transport"/>
    <property type="evidence" value="ECO:0007669"/>
    <property type="project" value="InterPro"/>
</dbReference>
<keyword evidence="4" id="KW-0812">Transmembrane</keyword>
<dbReference type="PATRIC" id="fig|1217721.7.peg.462"/>
<dbReference type="HOGENOM" id="CLU_018816_15_1_6"/>
<sequence length="367" mass="39032">MTVATAAERADTPDLVEPRPPHRKKQLMRLAIGAGVIAGVVYGGHWWTVGRFIEDTDDAYVGGDVTVIGPKVPGYIAQVAVTDNQVVHAGDLLVKIDDRDYRAALAKADGAVAAQEALLANLDATEKLQEAVIRQAQASVAAADAETQRSRDDEARYRDLSSRSAVSIESAQRADATFKTARADSDKAQAALMAAQRQIDVIESQKQQARAALQQAKAEQDIARLNESYTELRAPVDGVVGNRRARTGAYAAAGSQLLSVVPAHGLWVDANFKEDQLARMSAGQAVEIRADVLPGRVFHGHLASLAPATGAQFSVLPPENATGNFTKVVQRVPVRVVLDKADDQLGVLRPGLSVVADVDTRAKTAAP</sequence>
<dbReference type="PANTHER" id="PTHR30386:SF24">
    <property type="entry name" value="MULTIDRUG RESISTANCE EFFLUX PUMP"/>
    <property type="match status" value="1"/>
</dbReference>
<dbReference type="RefSeq" id="WP_026033890.1">
    <property type="nucleotide sequence ID" value="NZ_ALOY01000147.1"/>
</dbReference>
<organism evidence="7 8">
    <name type="scientific">Dyella japonica A8</name>
    <dbReference type="NCBI Taxonomy" id="1217721"/>
    <lineage>
        <taxon>Bacteria</taxon>
        <taxon>Pseudomonadati</taxon>
        <taxon>Pseudomonadota</taxon>
        <taxon>Gammaproteobacteria</taxon>
        <taxon>Lysobacterales</taxon>
        <taxon>Rhodanobacteraceae</taxon>
        <taxon>Dyella</taxon>
    </lineage>
</organism>
<evidence type="ECO:0000313" key="7">
    <source>
        <dbReference type="EMBL" id="AIF46141.1"/>
    </source>
</evidence>
<feature type="region of interest" description="Disordered" evidence="3">
    <location>
        <begin position="1"/>
        <end position="21"/>
    </location>
</feature>
<evidence type="ECO:0000256" key="1">
    <source>
        <dbReference type="ARBA" id="ARBA00009477"/>
    </source>
</evidence>
<gene>
    <name evidence="7" type="ORF">HY57_02175</name>
</gene>
<proteinExistence type="inferred from homology"/>
<keyword evidence="2" id="KW-0175">Coiled coil</keyword>